<protein>
    <submittedName>
        <fullName evidence="2">Contig66, whole genome shotgun sequence</fullName>
    </submittedName>
</protein>
<evidence type="ECO:0000313" key="2">
    <source>
        <dbReference type="EMBL" id="KIP61443.1"/>
    </source>
</evidence>
<feature type="domain" description="Polysaccharide pyruvyl transferase" evidence="1">
    <location>
        <begin position="13"/>
        <end position="321"/>
    </location>
</feature>
<dbReference type="AlphaFoldDB" id="A0A0D0I488"/>
<proteinExistence type="predicted"/>
<dbReference type="EMBL" id="JXQK01000066">
    <property type="protein sequence ID" value="KIP61443.1"/>
    <property type="molecule type" value="Genomic_DNA"/>
</dbReference>
<name>A0A0D0I488_9BACT</name>
<keyword evidence="3" id="KW-1185">Reference proteome</keyword>
<reference evidence="2 3" key="1">
    <citation type="submission" date="2015-01" db="EMBL/GenBank/DDBJ databases">
        <title>Comparative genomics of non-oral Prevotella species.</title>
        <authorList>
            <person name="Accetto T."/>
            <person name="Nograsek B."/>
            <person name="Avgustin G."/>
        </authorList>
    </citation>
    <scope>NUCLEOTIDE SEQUENCE [LARGE SCALE GENOMIC DNA]</scope>
    <source>
        <strain evidence="2 3">P5-119</strain>
    </source>
</reference>
<sequence>MKIGILTQPLHANYGGLLQNYALQQTLIRAGHEVETVDWEGAGKGLRCLLYDIKVKTFHFLSPSKYPQMRYRPNAKERAIIQRNTNHFINTYIKHTETIHSYDGFVKQAEEGGYRAFVVGSDQCWRPCYNTFLKSMFLDFVKDKQVKRIAYAASFGTDKWEFTPQQTRGCKALAQQFNLVTVREDSGVKLCKEHLGVDAVHVLDPTMLLTKEDYIQLIEQEKEPKSSGTLFNYILDPDEKKAAFIQHIAEANELRSFQVLPKCQAETRTKKDVKTRIEDCVFPGVTAWLRSFMDAEMTVVDSFHGMVFSILFNKPFWVIGNAERGMSRFTSLLKTFHLGDRLLDADKLDNIDISKPIDWAVVNGILEEKRSESKDLLLAQLNE</sequence>
<dbReference type="Pfam" id="PF04230">
    <property type="entry name" value="PS_pyruv_trans"/>
    <property type="match status" value="1"/>
</dbReference>
<dbReference type="Proteomes" id="UP000032046">
    <property type="component" value="Unassembled WGS sequence"/>
</dbReference>
<dbReference type="InterPro" id="IPR007345">
    <property type="entry name" value="Polysacch_pyruvyl_Trfase"/>
</dbReference>
<comment type="caution">
    <text evidence="2">The sequence shown here is derived from an EMBL/GenBank/DDBJ whole genome shotgun (WGS) entry which is preliminary data.</text>
</comment>
<dbReference type="RefSeq" id="WP_042519684.1">
    <property type="nucleotide sequence ID" value="NZ_JXQK01000066.1"/>
</dbReference>
<organism evidence="2 3">
    <name type="scientific">Prevotella pectinovora</name>
    <dbReference type="NCBI Taxonomy" id="1602169"/>
    <lineage>
        <taxon>Bacteria</taxon>
        <taxon>Pseudomonadati</taxon>
        <taxon>Bacteroidota</taxon>
        <taxon>Bacteroidia</taxon>
        <taxon>Bacteroidales</taxon>
        <taxon>Prevotellaceae</taxon>
        <taxon>Prevotella</taxon>
    </lineage>
</organism>
<accession>A0A0D0I488</accession>
<gene>
    <name evidence="2" type="ORF">ST44_09530</name>
</gene>
<evidence type="ECO:0000313" key="3">
    <source>
        <dbReference type="Proteomes" id="UP000032046"/>
    </source>
</evidence>
<evidence type="ECO:0000259" key="1">
    <source>
        <dbReference type="Pfam" id="PF04230"/>
    </source>
</evidence>
<dbReference type="STRING" id="1602171.ST44_09530"/>